<dbReference type="AlphaFoldDB" id="A0A5N6D541"/>
<evidence type="ECO:0000313" key="2">
    <source>
        <dbReference type="EMBL" id="KAB8200148.1"/>
    </source>
</evidence>
<sequence>MRSRHNCKAESTLSDEHKSKVNEDRRVQIQGIAHKLHERPDGDQEFGVKIEDEDARGLRNLNDVVEYFKTWFPEE</sequence>
<evidence type="ECO:0000313" key="3">
    <source>
        <dbReference type="Proteomes" id="UP000326532"/>
    </source>
</evidence>
<organism evidence="2 3">
    <name type="scientific">Aspergillus parasiticus</name>
    <dbReference type="NCBI Taxonomy" id="5067"/>
    <lineage>
        <taxon>Eukaryota</taxon>
        <taxon>Fungi</taxon>
        <taxon>Dikarya</taxon>
        <taxon>Ascomycota</taxon>
        <taxon>Pezizomycotina</taxon>
        <taxon>Eurotiomycetes</taxon>
        <taxon>Eurotiomycetidae</taxon>
        <taxon>Eurotiales</taxon>
        <taxon>Aspergillaceae</taxon>
        <taxon>Aspergillus</taxon>
        <taxon>Aspergillus subgen. Circumdati</taxon>
    </lineage>
</organism>
<accession>A0A5N6D541</accession>
<keyword evidence="3" id="KW-1185">Reference proteome</keyword>
<dbReference type="VEuPathDB" id="FungiDB:BDV34DRAFT_230523"/>
<dbReference type="EMBL" id="ML735051">
    <property type="protein sequence ID" value="KAB8200148.1"/>
    <property type="molecule type" value="Genomic_DNA"/>
</dbReference>
<protein>
    <submittedName>
        <fullName evidence="2">Uncharacterized protein</fullName>
    </submittedName>
</protein>
<name>A0A5N6D541_ASPPA</name>
<proteinExistence type="predicted"/>
<evidence type="ECO:0000256" key="1">
    <source>
        <dbReference type="SAM" id="MobiDB-lite"/>
    </source>
</evidence>
<feature type="region of interest" description="Disordered" evidence="1">
    <location>
        <begin position="1"/>
        <end position="25"/>
    </location>
</feature>
<gene>
    <name evidence="2" type="ORF">BDV34DRAFT_230523</name>
</gene>
<reference evidence="2 3" key="1">
    <citation type="submission" date="2019-04" db="EMBL/GenBank/DDBJ databases">
        <title>Fungal friends and foes A comparative genomics study of 23 Aspergillus species from section Flavi.</title>
        <authorList>
            <consortium name="DOE Joint Genome Institute"/>
            <person name="Kjaerbolling I."/>
            <person name="Vesth T.C."/>
            <person name="Frisvad J.C."/>
            <person name="Nybo J.L."/>
            <person name="Theobald S."/>
            <person name="Kildgaard S."/>
            <person name="Petersen T.I."/>
            <person name="Kuo A."/>
            <person name="Sato A."/>
            <person name="Lyhne E.K."/>
            <person name="Kogle M.E."/>
            <person name="Wiebenga A."/>
            <person name="Kun R.S."/>
            <person name="Lubbers R.J."/>
            <person name="Makela M.R."/>
            <person name="Barry K."/>
            <person name="Chovatia M."/>
            <person name="Clum A."/>
            <person name="Daum C."/>
            <person name="Haridas S."/>
            <person name="He G."/>
            <person name="LaButti K."/>
            <person name="Lipzen A."/>
            <person name="Mondo S."/>
            <person name="Pangilinan J."/>
            <person name="Riley R."/>
            <person name="Salamov A."/>
            <person name="Simmons B.A."/>
            <person name="Magnuson J.K."/>
            <person name="Henrissat B."/>
            <person name="Mortensen U.H."/>
            <person name="Larsen T.O."/>
            <person name="De vries R.P."/>
            <person name="Grigoriev I.V."/>
            <person name="Machida M."/>
            <person name="Baker S.E."/>
            <person name="Andersen M.R."/>
        </authorList>
    </citation>
    <scope>NUCLEOTIDE SEQUENCE [LARGE SCALE GENOMIC DNA]</scope>
    <source>
        <strain evidence="2 3">CBS 117618</strain>
    </source>
</reference>
<dbReference type="Proteomes" id="UP000326532">
    <property type="component" value="Unassembled WGS sequence"/>
</dbReference>
<feature type="compositionally biased region" description="Basic and acidic residues" evidence="1">
    <location>
        <begin position="14"/>
        <end position="25"/>
    </location>
</feature>